<comment type="caution">
    <text evidence="2">The sequence shown here is derived from an EMBL/GenBank/DDBJ whole genome shotgun (WGS) entry which is preliminary data.</text>
</comment>
<accession>A0A365HCT9</accession>
<dbReference type="Proteomes" id="UP000251891">
    <property type="component" value="Unassembled WGS sequence"/>
</dbReference>
<dbReference type="Gene3D" id="3.90.226.10">
    <property type="entry name" value="2-enoyl-CoA Hydratase, Chain A, domain 1"/>
    <property type="match status" value="1"/>
</dbReference>
<dbReference type="PANTHER" id="PTHR43802">
    <property type="entry name" value="ENOYL-COA HYDRATASE"/>
    <property type="match status" value="1"/>
</dbReference>
<evidence type="ECO:0000313" key="3">
    <source>
        <dbReference type="Proteomes" id="UP000251891"/>
    </source>
</evidence>
<evidence type="ECO:0000256" key="1">
    <source>
        <dbReference type="ARBA" id="ARBA00005254"/>
    </source>
</evidence>
<organism evidence="2 3">
    <name type="scientific">Actinomadura craniellae</name>
    <dbReference type="NCBI Taxonomy" id="2231787"/>
    <lineage>
        <taxon>Bacteria</taxon>
        <taxon>Bacillati</taxon>
        <taxon>Actinomycetota</taxon>
        <taxon>Actinomycetes</taxon>
        <taxon>Streptosporangiales</taxon>
        <taxon>Thermomonosporaceae</taxon>
        <taxon>Actinomadura</taxon>
    </lineage>
</organism>
<name>A0A365HCT9_9ACTN</name>
<reference evidence="2 3" key="1">
    <citation type="submission" date="2018-06" db="EMBL/GenBank/DDBJ databases">
        <title>Actinomadura craniellae sp. nov. isolated from marine sponge Craniella sp.</title>
        <authorList>
            <person name="Li L."/>
            <person name="Xu Q.H."/>
            <person name="Lin H.W."/>
            <person name="Lu Y.H."/>
        </authorList>
    </citation>
    <scope>NUCLEOTIDE SEQUENCE [LARGE SCALE GENOMIC DNA]</scope>
    <source>
        <strain evidence="2 3">LHW63021</strain>
    </source>
</reference>
<gene>
    <name evidence="2" type="ORF">DPM19_01785</name>
</gene>
<dbReference type="Pfam" id="PF00378">
    <property type="entry name" value="ECH_1"/>
    <property type="match status" value="1"/>
</dbReference>
<protein>
    <submittedName>
        <fullName evidence="2">Enoyl-CoA hydratase</fullName>
    </submittedName>
</protein>
<dbReference type="CDD" id="cd06558">
    <property type="entry name" value="crotonase-like"/>
    <property type="match status" value="1"/>
</dbReference>
<dbReference type="GO" id="GO:0003824">
    <property type="term" value="F:catalytic activity"/>
    <property type="evidence" value="ECO:0007669"/>
    <property type="project" value="UniProtKB-ARBA"/>
</dbReference>
<keyword evidence="3" id="KW-1185">Reference proteome</keyword>
<dbReference type="AlphaFoldDB" id="A0A365HCT9"/>
<dbReference type="SUPFAM" id="SSF52096">
    <property type="entry name" value="ClpP/crotonase"/>
    <property type="match status" value="1"/>
</dbReference>
<evidence type="ECO:0000313" key="2">
    <source>
        <dbReference type="EMBL" id="RAY16921.1"/>
    </source>
</evidence>
<dbReference type="InterPro" id="IPR001753">
    <property type="entry name" value="Enoyl-CoA_hydra/iso"/>
</dbReference>
<dbReference type="PANTHER" id="PTHR43802:SF1">
    <property type="entry name" value="IP11341P-RELATED"/>
    <property type="match status" value="1"/>
</dbReference>
<dbReference type="InterPro" id="IPR029045">
    <property type="entry name" value="ClpP/crotonase-like_dom_sf"/>
</dbReference>
<comment type="similarity">
    <text evidence="1">Belongs to the enoyl-CoA hydratase/isomerase family.</text>
</comment>
<sequence>MPRPARGRLSAMGHTAAPVLYRPGKIAQLLFNRPKVKNALDAESWRLLAEALDRFERDPGARVLVLSGAGGEFCSGADLSGNINGSSEQVAAKMREIASIIVRLHGMPKPTVAKVDGVAVGVGMSIALGCDLVIASDRARFGAVFSRHGLVPDGGLSWLLPRAVGSHRAKELTLTGRLVDGAEAGRLGLATTVVPAGELDAVTGRWCERVAACSPVVAAETLDLIDRAWTTSFPDALEAEASAQQRAVAALRG</sequence>
<proteinExistence type="inferred from homology"/>
<dbReference type="EMBL" id="QLYX01000001">
    <property type="protein sequence ID" value="RAY16921.1"/>
    <property type="molecule type" value="Genomic_DNA"/>
</dbReference>